<dbReference type="EMBL" id="JBHUJC010000001">
    <property type="protein sequence ID" value="MFD2275078.1"/>
    <property type="molecule type" value="Genomic_DNA"/>
</dbReference>
<dbReference type="Pfam" id="PF07589">
    <property type="entry name" value="PEP-CTERM"/>
    <property type="match status" value="1"/>
</dbReference>
<proteinExistence type="predicted"/>
<evidence type="ECO:0000259" key="1">
    <source>
        <dbReference type="Pfam" id="PF07589"/>
    </source>
</evidence>
<dbReference type="RefSeq" id="WP_377095884.1">
    <property type="nucleotide sequence ID" value="NZ_JBHSJM010000001.1"/>
</dbReference>
<dbReference type="Proteomes" id="UP001597297">
    <property type="component" value="Unassembled WGS sequence"/>
</dbReference>
<dbReference type="InterPro" id="IPR013424">
    <property type="entry name" value="Ice-binding_C"/>
</dbReference>
<evidence type="ECO:0000313" key="3">
    <source>
        <dbReference type="Proteomes" id="UP001597297"/>
    </source>
</evidence>
<accession>A0ABW5DXZ7</accession>
<sequence length="220" mass="23106">MACTFGAVASTQAATIAYTFENAGNISGAGVDQVYTAPDVNEFGAGITFSDFTMTEESAAHVSRIADIGPGSVSAAGVDRANPLSFEFTVTILSSASVTFDQVSFDTLYRSSNNITGDVNWTFETVVGSDPAANVKSGTMSLVGQSTKVENSGLIDLSGLDNLSDTTVTFRWTLDGAWSNTWNNKRMGMDNITISSVPEPSSTALLGLGGIAMILRRRRA</sequence>
<dbReference type="NCBIfam" id="TIGR02595">
    <property type="entry name" value="PEP_CTERM"/>
    <property type="match status" value="1"/>
</dbReference>
<gene>
    <name evidence="2" type="ORF">ACFSQZ_01225</name>
</gene>
<name>A0ABW5DXZ7_9BACT</name>
<keyword evidence="3" id="KW-1185">Reference proteome</keyword>
<feature type="domain" description="Ice-binding protein C-terminal" evidence="1">
    <location>
        <begin position="196"/>
        <end position="219"/>
    </location>
</feature>
<organism evidence="2 3">
    <name type="scientific">Rubritalea spongiae</name>
    <dbReference type="NCBI Taxonomy" id="430797"/>
    <lineage>
        <taxon>Bacteria</taxon>
        <taxon>Pseudomonadati</taxon>
        <taxon>Verrucomicrobiota</taxon>
        <taxon>Verrucomicrobiia</taxon>
        <taxon>Verrucomicrobiales</taxon>
        <taxon>Rubritaleaceae</taxon>
        <taxon>Rubritalea</taxon>
    </lineage>
</organism>
<evidence type="ECO:0000313" key="2">
    <source>
        <dbReference type="EMBL" id="MFD2275078.1"/>
    </source>
</evidence>
<protein>
    <submittedName>
        <fullName evidence="2">PEP-CTERM sorting domain-containing protein</fullName>
    </submittedName>
</protein>
<reference evidence="3" key="1">
    <citation type="journal article" date="2019" name="Int. J. Syst. Evol. Microbiol.">
        <title>The Global Catalogue of Microorganisms (GCM) 10K type strain sequencing project: providing services to taxonomists for standard genome sequencing and annotation.</title>
        <authorList>
            <consortium name="The Broad Institute Genomics Platform"/>
            <consortium name="The Broad Institute Genome Sequencing Center for Infectious Disease"/>
            <person name="Wu L."/>
            <person name="Ma J."/>
        </authorList>
    </citation>
    <scope>NUCLEOTIDE SEQUENCE [LARGE SCALE GENOMIC DNA]</scope>
    <source>
        <strain evidence="3">JCM 16545</strain>
    </source>
</reference>
<comment type="caution">
    <text evidence="2">The sequence shown here is derived from an EMBL/GenBank/DDBJ whole genome shotgun (WGS) entry which is preliminary data.</text>
</comment>